<sequence length="608" mass="66632">MTNCKGRSTISKTNGKVHDREGFVNWTINLNTIQSDKFLRLLLSMVPVVYQINQEERHKKVNGVWQDGLQPVGHNFNVRSEQHTEYHHFSEASFHGSNGRSPSSCSPKYDDFTSYNYCDGMDTSETDVMLQDDTLSSDSNEDIIVEGSRKQPKESSSIMALQILVPFLLAGFGTVSAGMVLDIVQEEEVSIFVTQNLKKVKEAWTSISCNGKRLCYLKKKHWDVFKNVTEVFILVPALLGLKGNLEMTLASRLSTAVNIGKMDSPIEKWNLIIGNLALKQVQATVVGFLAAVAAVILGWIPEGKYRFDHSVLLCSSSVATAFIASLLQGVIMVGVIVGSKKTGINPDNVATPIAASFGDLITLAILAWISQSLYTCLETYYYVSPLVGAFFLALTPMGIVIAAKHPATRTVLHSGWEPVITAMIISSIGGLILDTTVSDPNLVGIVVYTPVINGIGGNLVAIQASRISTYLHLHSIPGELPEEAKGCYYPCRTYCGTGVNNKSAQVLLLLVIPGHLIFLYTIHLMKSGHTSLTPIFIAVYLFAALLQVFTLLWIADWMVHHFWKKGKDPDSFSIPYLTALGDLLGTALLAIGFHFLWLIGDRDGDVGD</sequence>
<organism evidence="18 19">
    <name type="scientific">Geospiza parvula</name>
    <name type="common">Small tree-finch</name>
    <name type="synonym">Camarhynchus parvulus</name>
    <dbReference type="NCBI Taxonomy" id="87175"/>
    <lineage>
        <taxon>Eukaryota</taxon>
        <taxon>Metazoa</taxon>
        <taxon>Chordata</taxon>
        <taxon>Craniata</taxon>
        <taxon>Vertebrata</taxon>
        <taxon>Euteleostomi</taxon>
        <taxon>Archelosauria</taxon>
        <taxon>Archosauria</taxon>
        <taxon>Dinosauria</taxon>
        <taxon>Saurischia</taxon>
        <taxon>Theropoda</taxon>
        <taxon>Coelurosauria</taxon>
        <taxon>Aves</taxon>
        <taxon>Neognathae</taxon>
        <taxon>Neoaves</taxon>
        <taxon>Telluraves</taxon>
        <taxon>Australaves</taxon>
        <taxon>Passeriformes</taxon>
        <taxon>Thraupidae</taxon>
        <taxon>Camarhynchus</taxon>
    </lineage>
</organism>
<feature type="transmembrane region" description="Helical" evidence="17">
    <location>
        <begin position="506"/>
        <end position="523"/>
    </location>
</feature>
<dbReference type="Ensembl" id="ENSCPVT00000012979.2">
    <property type="protein sequence ID" value="ENSCPVP00000012415.1"/>
    <property type="gene ID" value="ENSCPVG00000009100.2"/>
</dbReference>
<comment type="catalytic activity">
    <reaction evidence="12">
        <text>Mn(2+)(in) = Mn(2+)(out)</text>
        <dbReference type="Rhea" id="RHEA:28699"/>
        <dbReference type="ChEBI" id="CHEBI:29035"/>
    </reaction>
</comment>
<evidence type="ECO:0000313" key="18">
    <source>
        <dbReference type="Ensembl" id="ENSCPVP00000012415.1"/>
    </source>
</evidence>
<feature type="transmembrane region" description="Helical" evidence="17">
    <location>
        <begin position="576"/>
        <end position="599"/>
    </location>
</feature>
<keyword evidence="7 17" id="KW-0460">Magnesium</keyword>
<evidence type="ECO:0000256" key="2">
    <source>
        <dbReference type="ARBA" id="ARBA00009749"/>
    </source>
</evidence>
<keyword evidence="8 17" id="KW-1133">Transmembrane helix</keyword>
<comment type="catalytic activity">
    <reaction evidence="14">
        <text>Co(2+)(in) = Co(2+)(out)</text>
        <dbReference type="Rhea" id="RHEA:28578"/>
        <dbReference type="ChEBI" id="CHEBI:48828"/>
    </reaction>
</comment>
<evidence type="ECO:0000256" key="11">
    <source>
        <dbReference type="ARBA" id="ARBA00034269"/>
    </source>
</evidence>
<feature type="transmembrane region" description="Helical" evidence="17">
    <location>
        <begin position="281"/>
        <end position="300"/>
    </location>
</feature>
<keyword evidence="3 17" id="KW-0813">Transport</keyword>
<evidence type="ECO:0000256" key="15">
    <source>
        <dbReference type="ARBA" id="ARBA00036293"/>
    </source>
</evidence>
<dbReference type="GO" id="GO:0008324">
    <property type="term" value="F:monoatomic cation transmembrane transporter activity"/>
    <property type="evidence" value="ECO:0007669"/>
    <property type="project" value="UniProtKB-UniRule"/>
</dbReference>
<evidence type="ECO:0000256" key="9">
    <source>
        <dbReference type="ARBA" id="ARBA00023065"/>
    </source>
</evidence>
<keyword evidence="4" id="KW-1003">Cell membrane</keyword>
<dbReference type="Pfam" id="PF01769">
    <property type="entry name" value="MgtE"/>
    <property type="match status" value="2"/>
</dbReference>
<dbReference type="GeneID" id="115910034"/>
<feature type="transmembrane region" description="Helical" evidence="17">
    <location>
        <begin position="381"/>
        <end position="403"/>
    </location>
</feature>
<evidence type="ECO:0000256" key="16">
    <source>
        <dbReference type="ARBA" id="ARBA00046252"/>
    </source>
</evidence>
<proteinExistence type="inferred from homology"/>
<comment type="catalytic activity">
    <reaction evidence="15">
        <text>Ni(2+)(in) = Ni(2+)(out)</text>
        <dbReference type="Rhea" id="RHEA:29831"/>
        <dbReference type="ChEBI" id="CHEBI:49786"/>
    </reaction>
</comment>
<dbReference type="SUPFAM" id="SSF161093">
    <property type="entry name" value="MgtE membrane domain-like"/>
    <property type="match status" value="2"/>
</dbReference>
<dbReference type="InterPro" id="IPR036739">
    <property type="entry name" value="SLC41_membr_dom_sf"/>
</dbReference>
<evidence type="ECO:0000256" key="10">
    <source>
        <dbReference type="ARBA" id="ARBA00023136"/>
    </source>
</evidence>
<reference evidence="18" key="1">
    <citation type="submission" date="2020-02" db="EMBL/GenBank/DDBJ databases">
        <authorList>
            <person name="Enbody D E."/>
            <person name="Pettersson E M."/>
        </authorList>
    </citation>
    <scope>NUCLEOTIDE SEQUENCE [LARGE SCALE GENOMIC DNA]</scope>
</reference>
<reference evidence="18" key="3">
    <citation type="submission" date="2025-09" db="UniProtKB">
        <authorList>
            <consortium name="Ensembl"/>
        </authorList>
    </citation>
    <scope>IDENTIFICATION</scope>
</reference>
<feature type="transmembrane region" description="Helical" evidence="17">
    <location>
        <begin position="535"/>
        <end position="555"/>
    </location>
</feature>
<evidence type="ECO:0000256" key="17">
    <source>
        <dbReference type="RuleBase" id="RU369007"/>
    </source>
</evidence>
<comment type="catalytic activity">
    <reaction evidence="11">
        <text>Mg(2+)(in) = Mg(2+)(out)</text>
        <dbReference type="Rhea" id="RHEA:29827"/>
        <dbReference type="ChEBI" id="CHEBI:18420"/>
    </reaction>
</comment>
<comment type="catalytic activity">
    <reaction evidence="13">
        <text>Fe(2+)(in) = Fe(2+)(out)</text>
        <dbReference type="Rhea" id="RHEA:28486"/>
        <dbReference type="ChEBI" id="CHEBI:29033"/>
    </reaction>
</comment>
<evidence type="ECO:0000256" key="5">
    <source>
        <dbReference type="ARBA" id="ARBA00022692"/>
    </source>
</evidence>
<accession>A0A8C3MZ60</accession>
<name>A0A8C3MZ60_GEOPR</name>
<dbReference type="GO" id="GO:0005886">
    <property type="term" value="C:plasma membrane"/>
    <property type="evidence" value="ECO:0007669"/>
    <property type="project" value="UniProtKB-SubCell"/>
</dbReference>
<comment type="similarity">
    <text evidence="2 17">Belongs to the SLC41A transporter family.</text>
</comment>
<dbReference type="AlphaFoldDB" id="A0A8C3MZ60"/>
<dbReference type="InterPro" id="IPR045349">
    <property type="entry name" value="SLC41A1-3"/>
</dbReference>
<evidence type="ECO:0000256" key="1">
    <source>
        <dbReference type="ARBA" id="ARBA00004651"/>
    </source>
</evidence>
<comment type="function">
    <text evidence="17">Acts as a magnesium transporter.</text>
</comment>
<dbReference type="Proteomes" id="UP000694382">
    <property type="component" value="Chromosome 1A"/>
</dbReference>
<feature type="transmembrane region" description="Helical" evidence="17">
    <location>
        <begin position="349"/>
        <end position="369"/>
    </location>
</feature>
<keyword evidence="10 17" id="KW-0472">Membrane</keyword>
<evidence type="ECO:0000256" key="6">
    <source>
        <dbReference type="ARBA" id="ARBA00022737"/>
    </source>
</evidence>
<dbReference type="FunFam" id="1.10.357.20:FF:000001">
    <property type="entry name" value="Solute carrier family 41 member 2"/>
    <property type="match status" value="1"/>
</dbReference>
<comment type="function">
    <text evidence="16">Acts as a plasma-membrane magnesium transporter. Can also mediate the transport of other divalent metal cations in an order of Ba(2+) &gt; Ni(2+) &gt; Co(2+) &gt; Fe(2+) &gt; Mn(2+).</text>
</comment>
<comment type="subcellular location">
    <subcellularLocation>
        <location evidence="1">Cell membrane</location>
        <topology evidence="1">Multi-pass membrane protein</topology>
    </subcellularLocation>
    <subcellularLocation>
        <location evidence="17">Membrane</location>
        <topology evidence="17">Multi-pass membrane protein</topology>
    </subcellularLocation>
</comment>
<dbReference type="GO" id="GO:0022890">
    <property type="term" value="F:inorganic cation transmembrane transporter activity"/>
    <property type="evidence" value="ECO:0007669"/>
    <property type="project" value="UniProtKB-UniRule"/>
</dbReference>
<evidence type="ECO:0000256" key="4">
    <source>
        <dbReference type="ARBA" id="ARBA00022475"/>
    </source>
</evidence>
<feature type="transmembrane region" description="Helical" evidence="17">
    <location>
        <begin position="415"/>
        <end position="433"/>
    </location>
</feature>
<dbReference type="PANTHER" id="PTHR16228">
    <property type="entry name" value="DIVALENT CATION TRANSPORTER SOLUTE CARRIER FAMILY 41"/>
    <property type="match status" value="1"/>
</dbReference>
<dbReference type="RefSeq" id="XP_030815680.1">
    <property type="nucleotide sequence ID" value="XM_030959820.1"/>
</dbReference>
<keyword evidence="5 17" id="KW-0812">Transmembrane</keyword>
<feature type="transmembrane region" description="Helical" evidence="17">
    <location>
        <begin position="312"/>
        <end position="337"/>
    </location>
</feature>
<evidence type="ECO:0000256" key="8">
    <source>
        <dbReference type="ARBA" id="ARBA00022989"/>
    </source>
</evidence>
<evidence type="ECO:0000256" key="14">
    <source>
        <dbReference type="ARBA" id="ARBA00036245"/>
    </source>
</evidence>
<reference evidence="18" key="2">
    <citation type="submission" date="2025-08" db="UniProtKB">
        <authorList>
            <consortium name="Ensembl"/>
        </authorList>
    </citation>
    <scope>IDENTIFICATION</scope>
</reference>
<dbReference type="InterPro" id="IPR006667">
    <property type="entry name" value="SLC41_membr_dom"/>
</dbReference>
<keyword evidence="6" id="KW-0677">Repeat</keyword>
<dbReference type="FunFam" id="1.10.357.20:FF:000002">
    <property type="entry name" value="Solute carrier family 41, member 2"/>
    <property type="match status" value="1"/>
</dbReference>
<evidence type="ECO:0000313" key="19">
    <source>
        <dbReference type="Proteomes" id="UP000694382"/>
    </source>
</evidence>
<gene>
    <name evidence="18" type="primary">SLC41A2</name>
</gene>
<evidence type="ECO:0000256" key="3">
    <source>
        <dbReference type="ARBA" id="ARBA00022448"/>
    </source>
</evidence>
<dbReference type="GO" id="GO:0030001">
    <property type="term" value="P:metal ion transport"/>
    <property type="evidence" value="ECO:0007669"/>
    <property type="project" value="UniProtKB-UniRule"/>
</dbReference>
<evidence type="ECO:0000256" key="13">
    <source>
        <dbReference type="ARBA" id="ARBA00036243"/>
    </source>
</evidence>
<comment type="caution">
    <text evidence="17">Lacks conserved residue(s) required for the propagation of feature annotation.</text>
</comment>
<dbReference type="CTD" id="84102"/>
<dbReference type="Gene3D" id="1.10.357.20">
    <property type="entry name" value="SLC41 divalent cation transporters, integral membrane domain"/>
    <property type="match status" value="2"/>
</dbReference>
<evidence type="ECO:0000256" key="7">
    <source>
        <dbReference type="ARBA" id="ARBA00022842"/>
    </source>
</evidence>
<dbReference type="RefSeq" id="XP_030815681.1">
    <property type="nucleotide sequence ID" value="XM_030959821.1"/>
</dbReference>
<dbReference type="PANTHER" id="PTHR16228:SF25">
    <property type="entry name" value="SOLUTE CARRIER FAMILY 41 MEMBER 2"/>
    <property type="match status" value="1"/>
</dbReference>
<keyword evidence="9 17" id="KW-0406">Ion transport</keyword>
<keyword evidence="19" id="KW-1185">Reference proteome</keyword>
<protein>
    <recommendedName>
        <fullName evidence="17">Solute carrier family 41 member</fullName>
    </recommendedName>
</protein>
<evidence type="ECO:0000256" key="12">
    <source>
        <dbReference type="ARBA" id="ARBA00036173"/>
    </source>
</evidence>